<protein>
    <submittedName>
        <fullName evidence="2">Uncharacterized protein</fullName>
    </submittedName>
</protein>
<dbReference type="EMBL" id="KE345304">
    <property type="protein sequence ID" value="EXB99737.1"/>
    <property type="molecule type" value="Genomic_DNA"/>
</dbReference>
<reference evidence="3" key="1">
    <citation type="submission" date="2013-01" db="EMBL/GenBank/DDBJ databases">
        <title>Draft Genome Sequence of a Mulberry Tree, Morus notabilis C.K. Schneid.</title>
        <authorList>
            <person name="He N."/>
            <person name="Zhao S."/>
        </authorList>
    </citation>
    <scope>NUCLEOTIDE SEQUENCE</scope>
</reference>
<dbReference type="AlphaFoldDB" id="W9RWB4"/>
<name>W9RWB4_9ROSA</name>
<sequence length="72" mass="7964">MEKLANGNKQFFLNHQQKPWRKNGQVGDDATADGPHSSLSSSHTTLKAPQPWRLTTHNPLFALLATAASFCF</sequence>
<keyword evidence="3" id="KW-1185">Reference proteome</keyword>
<gene>
    <name evidence="2" type="ORF">L484_023267</name>
</gene>
<evidence type="ECO:0000313" key="2">
    <source>
        <dbReference type="EMBL" id="EXB99737.1"/>
    </source>
</evidence>
<feature type="region of interest" description="Disordered" evidence="1">
    <location>
        <begin position="14"/>
        <end position="50"/>
    </location>
</feature>
<proteinExistence type="predicted"/>
<evidence type="ECO:0000313" key="3">
    <source>
        <dbReference type="Proteomes" id="UP000030645"/>
    </source>
</evidence>
<accession>W9RWB4</accession>
<organism evidence="2 3">
    <name type="scientific">Morus notabilis</name>
    <dbReference type="NCBI Taxonomy" id="981085"/>
    <lineage>
        <taxon>Eukaryota</taxon>
        <taxon>Viridiplantae</taxon>
        <taxon>Streptophyta</taxon>
        <taxon>Embryophyta</taxon>
        <taxon>Tracheophyta</taxon>
        <taxon>Spermatophyta</taxon>
        <taxon>Magnoliopsida</taxon>
        <taxon>eudicotyledons</taxon>
        <taxon>Gunneridae</taxon>
        <taxon>Pentapetalae</taxon>
        <taxon>rosids</taxon>
        <taxon>fabids</taxon>
        <taxon>Rosales</taxon>
        <taxon>Moraceae</taxon>
        <taxon>Moreae</taxon>
        <taxon>Morus</taxon>
    </lineage>
</organism>
<feature type="compositionally biased region" description="Low complexity" evidence="1">
    <location>
        <begin position="36"/>
        <end position="46"/>
    </location>
</feature>
<evidence type="ECO:0000256" key="1">
    <source>
        <dbReference type="SAM" id="MobiDB-lite"/>
    </source>
</evidence>
<dbReference type="Proteomes" id="UP000030645">
    <property type="component" value="Unassembled WGS sequence"/>
</dbReference>